<reference evidence="3 4" key="1">
    <citation type="submission" date="2013-11" db="EMBL/GenBank/DDBJ databases">
        <title>The Damaraland mole rat (Fukomys damarensis) genome and evolution of African mole rats.</title>
        <authorList>
            <person name="Gladyshev V.N."/>
            <person name="Fang X."/>
        </authorList>
    </citation>
    <scope>NUCLEOTIDE SEQUENCE [LARGE SCALE GENOMIC DNA]</scope>
    <source>
        <tissue evidence="3">Liver</tissue>
    </source>
</reference>
<dbReference type="AlphaFoldDB" id="A0A091DJV4"/>
<feature type="compositionally biased region" description="Acidic residues" evidence="1">
    <location>
        <begin position="84"/>
        <end position="106"/>
    </location>
</feature>
<dbReference type="Proteomes" id="UP000028990">
    <property type="component" value="Unassembled WGS sequence"/>
</dbReference>
<evidence type="ECO:0000256" key="1">
    <source>
        <dbReference type="SAM" id="MobiDB-lite"/>
    </source>
</evidence>
<proteinExistence type="predicted"/>
<feature type="region of interest" description="Disordered" evidence="1">
    <location>
        <begin position="78"/>
        <end position="106"/>
    </location>
</feature>
<keyword evidence="2" id="KW-0732">Signal</keyword>
<evidence type="ECO:0000313" key="3">
    <source>
        <dbReference type="EMBL" id="KFO23076.1"/>
    </source>
</evidence>
<name>A0A091DJV4_FUKDA</name>
<sequence>MFRTHCWWSLAVLCFTATTKAALRTSKPSTTTFLLRSQLTETTTADLGNFIDKFNDSSFVPVALGSVVSRYQTHEIIKEVKEKEEEEEEEEEEDEDEDEDEDEEKP</sequence>
<keyword evidence="4" id="KW-1185">Reference proteome</keyword>
<evidence type="ECO:0000313" key="4">
    <source>
        <dbReference type="Proteomes" id="UP000028990"/>
    </source>
</evidence>
<dbReference type="EMBL" id="KN123819">
    <property type="protein sequence ID" value="KFO23076.1"/>
    <property type="molecule type" value="Genomic_DNA"/>
</dbReference>
<feature type="chain" id="PRO_5001873447" evidence="2">
    <location>
        <begin position="22"/>
        <end position="106"/>
    </location>
</feature>
<organism evidence="3 4">
    <name type="scientific">Fukomys damarensis</name>
    <name type="common">Damaraland mole rat</name>
    <name type="synonym">Cryptomys damarensis</name>
    <dbReference type="NCBI Taxonomy" id="885580"/>
    <lineage>
        <taxon>Eukaryota</taxon>
        <taxon>Metazoa</taxon>
        <taxon>Chordata</taxon>
        <taxon>Craniata</taxon>
        <taxon>Vertebrata</taxon>
        <taxon>Euteleostomi</taxon>
        <taxon>Mammalia</taxon>
        <taxon>Eutheria</taxon>
        <taxon>Euarchontoglires</taxon>
        <taxon>Glires</taxon>
        <taxon>Rodentia</taxon>
        <taxon>Hystricomorpha</taxon>
        <taxon>Bathyergidae</taxon>
        <taxon>Fukomys</taxon>
    </lineage>
</organism>
<gene>
    <name evidence="3" type="ORF">H920_15537</name>
</gene>
<feature type="signal peptide" evidence="2">
    <location>
        <begin position="1"/>
        <end position="21"/>
    </location>
</feature>
<protein>
    <submittedName>
        <fullName evidence="3">Uncharacterized protein</fullName>
    </submittedName>
</protein>
<accession>A0A091DJV4</accession>
<evidence type="ECO:0000256" key="2">
    <source>
        <dbReference type="SAM" id="SignalP"/>
    </source>
</evidence>